<evidence type="ECO:0000313" key="9">
    <source>
        <dbReference type="Proteomes" id="UP000297597"/>
    </source>
</evidence>
<evidence type="ECO:0008006" key="10">
    <source>
        <dbReference type="Google" id="ProtNLM"/>
    </source>
</evidence>
<comment type="similarity">
    <text evidence="1">Belongs to the transposase 11 family.</text>
</comment>
<keyword evidence="4" id="KW-0233">DNA recombination</keyword>
<evidence type="ECO:0000256" key="2">
    <source>
        <dbReference type="ARBA" id="ARBA00022578"/>
    </source>
</evidence>
<feature type="transmembrane region" description="Helical" evidence="5">
    <location>
        <begin position="320"/>
        <end position="341"/>
    </location>
</feature>
<dbReference type="Pfam" id="PF14294">
    <property type="entry name" value="DUF4372"/>
    <property type="match status" value="1"/>
</dbReference>
<evidence type="ECO:0000256" key="1">
    <source>
        <dbReference type="ARBA" id="ARBA00010075"/>
    </source>
</evidence>
<dbReference type="InterPro" id="IPR012337">
    <property type="entry name" value="RNaseH-like_sf"/>
</dbReference>
<sequence>MDKDTTKSTFNEVLNQFPYEKFCSMIKEFGADRYIKKLFTIKMLYLMFIAQISQTESIRELAGNVKNNIDLQDALKLDSISASQLSRRLKETSSSFWGSVFTDVAKVVIQKTTNHLSSTPNVDRVHIIDASTVTLCLNSYLWADYRKTKAGVKLHQCLVYQNGYSYPEKAILTTAKKSDKSQLDELLTTDPNALYVFDRGYVDYKKWDDYCDAGIRFVTRIKDNFITNVIDNKPVDGTNMTESTVILGDPKTTIMRHQLRLIHTVDTTGTPVVILTNDFKMSALEISEIYRSRWKIELFFKWIKQHLKVKKFYGRSANAVYSQIWLALITYCLLLLTKVNLKTKKSLLDIKRLLKDNLFKPFNVFLDLLKRNTTKTSRDRKKKDYNREFEQLLKQIESGTSNFLDTFDVQLNYL</sequence>
<dbReference type="Proteomes" id="UP000297597">
    <property type="component" value="Unassembled WGS sequence"/>
</dbReference>
<dbReference type="GO" id="GO:0004803">
    <property type="term" value="F:transposase activity"/>
    <property type="evidence" value="ECO:0007669"/>
    <property type="project" value="InterPro"/>
</dbReference>
<evidence type="ECO:0000259" key="7">
    <source>
        <dbReference type="Pfam" id="PF14294"/>
    </source>
</evidence>
<keyword evidence="9" id="KW-1185">Reference proteome</keyword>
<dbReference type="InterPro" id="IPR002559">
    <property type="entry name" value="Transposase_11"/>
</dbReference>
<proteinExistence type="inferred from homology"/>
<dbReference type="GO" id="GO:0006313">
    <property type="term" value="P:DNA transposition"/>
    <property type="evidence" value="ECO:0007669"/>
    <property type="project" value="InterPro"/>
</dbReference>
<accession>A0A4Y7RPV2</accession>
<dbReference type="OrthoDB" id="29496at2"/>
<dbReference type="AlphaFoldDB" id="A0A4Y7RPV2"/>
<gene>
    <name evidence="8" type="ORF">Pmgp_01916</name>
</gene>
<dbReference type="PANTHER" id="PTHR33258:SF1">
    <property type="entry name" value="TRANSPOSASE INSL FOR INSERTION SEQUENCE ELEMENT IS186A-RELATED"/>
    <property type="match status" value="1"/>
</dbReference>
<dbReference type="InterPro" id="IPR025399">
    <property type="entry name" value="DUF4372"/>
</dbReference>
<keyword evidence="5" id="KW-1133">Transmembrane helix</keyword>
<protein>
    <recommendedName>
        <fullName evidence="10">Transposase IS4-like domain-containing protein</fullName>
    </recommendedName>
</protein>
<dbReference type="PANTHER" id="PTHR33258">
    <property type="entry name" value="TRANSPOSASE INSL FOR INSERTION SEQUENCE ELEMENT IS186A-RELATED"/>
    <property type="match status" value="1"/>
</dbReference>
<name>A0A4Y7RPV2_9FIRM</name>
<dbReference type="SUPFAM" id="SSF53098">
    <property type="entry name" value="Ribonuclease H-like"/>
    <property type="match status" value="1"/>
</dbReference>
<evidence type="ECO:0000256" key="5">
    <source>
        <dbReference type="SAM" id="Phobius"/>
    </source>
</evidence>
<comment type="caution">
    <text evidence="8">The sequence shown here is derived from an EMBL/GenBank/DDBJ whole genome shotgun (WGS) entry which is preliminary data.</text>
</comment>
<evidence type="ECO:0000313" key="8">
    <source>
        <dbReference type="EMBL" id="TEB11044.1"/>
    </source>
</evidence>
<reference evidence="8 9" key="1">
    <citation type="journal article" date="2018" name="Environ. Microbiol.">
        <title>Novel energy conservation strategies and behaviour of Pelotomaculum schinkii driving syntrophic propionate catabolism.</title>
        <authorList>
            <person name="Hidalgo-Ahumada C.A.P."/>
            <person name="Nobu M.K."/>
            <person name="Narihiro T."/>
            <person name="Tamaki H."/>
            <person name="Liu W.T."/>
            <person name="Kamagata Y."/>
            <person name="Stams A.J.M."/>
            <person name="Imachi H."/>
            <person name="Sousa D.Z."/>
        </authorList>
    </citation>
    <scope>NUCLEOTIDE SEQUENCE [LARGE SCALE GENOMIC DNA]</scope>
    <source>
        <strain evidence="8 9">MGP</strain>
    </source>
</reference>
<evidence type="ECO:0000256" key="3">
    <source>
        <dbReference type="ARBA" id="ARBA00023125"/>
    </source>
</evidence>
<evidence type="ECO:0000256" key="4">
    <source>
        <dbReference type="ARBA" id="ARBA00023172"/>
    </source>
</evidence>
<organism evidence="8 9">
    <name type="scientific">Pelotomaculum propionicicum</name>
    <dbReference type="NCBI Taxonomy" id="258475"/>
    <lineage>
        <taxon>Bacteria</taxon>
        <taxon>Bacillati</taxon>
        <taxon>Bacillota</taxon>
        <taxon>Clostridia</taxon>
        <taxon>Eubacteriales</taxon>
        <taxon>Desulfotomaculaceae</taxon>
        <taxon>Pelotomaculum</taxon>
    </lineage>
</organism>
<dbReference type="RefSeq" id="WP_134213763.1">
    <property type="nucleotide sequence ID" value="NZ_QFFZ01000018.1"/>
</dbReference>
<keyword evidence="2" id="KW-0815">Transposition</keyword>
<keyword evidence="5" id="KW-0472">Membrane</keyword>
<dbReference type="InterPro" id="IPR047952">
    <property type="entry name" value="Transpos_IS4"/>
</dbReference>
<feature type="domain" description="Transposase IS4-like" evidence="6">
    <location>
        <begin position="123"/>
        <end position="333"/>
    </location>
</feature>
<keyword evidence="5" id="KW-0812">Transmembrane</keyword>
<evidence type="ECO:0000259" key="6">
    <source>
        <dbReference type="Pfam" id="PF01609"/>
    </source>
</evidence>
<dbReference type="EMBL" id="QFFZ01000018">
    <property type="protein sequence ID" value="TEB11044.1"/>
    <property type="molecule type" value="Genomic_DNA"/>
</dbReference>
<dbReference type="Gene3D" id="3.90.350.10">
    <property type="entry name" value="Transposase Inhibitor Protein From Tn5, Chain A, domain 1"/>
    <property type="match status" value="1"/>
</dbReference>
<keyword evidence="3" id="KW-0238">DNA-binding</keyword>
<dbReference type="GO" id="GO:0003677">
    <property type="term" value="F:DNA binding"/>
    <property type="evidence" value="ECO:0007669"/>
    <property type="project" value="UniProtKB-KW"/>
</dbReference>
<dbReference type="NCBIfam" id="NF033592">
    <property type="entry name" value="transpos_IS4_1"/>
    <property type="match status" value="1"/>
</dbReference>
<dbReference type="Pfam" id="PF01609">
    <property type="entry name" value="DDE_Tnp_1"/>
    <property type="match status" value="1"/>
</dbReference>
<feature type="domain" description="DUF4372" evidence="7">
    <location>
        <begin position="6"/>
        <end position="65"/>
    </location>
</feature>